<evidence type="ECO:0000259" key="5">
    <source>
        <dbReference type="Pfam" id="PF08540"/>
    </source>
</evidence>
<name>A0A061QR13_9CHLO</name>
<dbReference type="Gene3D" id="3.40.47.10">
    <property type="match status" value="2"/>
</dbReference>
<dbReference type="Pfam" id="PF08540">
    <property type="entry name" value="HMG_CoA_synt_C"/>
    <property type="match status" value="1"/>
</dbReference>
<evidence type="ECO:0000256" key="2">
    <source>
        <dbReference type="ARBA" id="ARBA00022679"/>
    </source>
</evidence>
<dbReference type="GO" id="GO:0004421">
    <property type="term" value="F:hydroxymethylglutaryl-CoA synthase activity"/>
    <property type="evidence" value="ECO:0007669"/>
    <property type="project" value="InterPro"/>
</dbReference>
<accession>A0A061QR13</accession>
<dbReference type="PANTHER" id="PTHR43323">
    <property type="entry name" value="3-HYDROXY-3-METHYLGLUTARYL COENZYME A SYNTHASE"/>
    <property type="match status" value="1"/>
</dbReference>
<sequence length="697" mass="74476">MVLRNSFPRPADVGVLAIEVYFPFSKVDQTDLERYDGVDGKYTIGLGQTSLSMCCEQEDVVSMSLTVASSLLKKYSVEKSEIGRIDIGTESDLDAAKPVKTVLMEIFGPGSVEGSDHKAACYAGTSALLSAVDWVAGEGWDGRYALVVTSDVALYRDPAARATSGAGAVAMLVGPDAPLPICRKLSAATYLLCLEHCFQRLREKLGNEGVGWDTFDHAVLHHPFNKLVRKAACRLGEMLDEAAAPSSPTSPTSPAAAAAAPFGGALQVRVRGRRAKRPRTVRGDFYAEKVEPSTLLGRECGNMYAASLYAGLASLVDRHGASLEGSCILMYSFGSGAMSSIYAITARRAEGERWSLACMQEKLALANRLERRRRITPEQLEGLIDFQIRHHGKAGWRPPGRRSALSPGTYCLVSVDEKHRREYRGRPRQGLSPPTRASCSWHPTVFFQARKGFLRRRALHHTMRKRRRSGGRGTGRGGRLPAAAAAQGSRNPCPQRPSASLACSSAFSFSFVSSARRLLSSSSSSRSTASVCSFSSSSSSRWSTMTCFLRSASRTSWRSWRRLRFLRFSSALAASSSSRILCASCSYSSTVFLLFAAADSASSGFAASGLPSNPSSPVESCAGPSGAAPGSEELAACPAEGFPGLGIGAGSPAGSAKTQGVAADAPNRKPVQSSSLLLPWNVRIGSALQEHVEDVEE</sequence>
<feature type="region of interest" description="Disordered" evidence="3">
    <location>
        <begin position="457"/>
        <end position="493"/>
    </location>
</feature>
<protein>
    <submittedName>
        <fullName evidence="6">Hydroxymethylglutaryl-CoA synthase</fullName>
    </submittedName>
</protein>
<evidence type="ECO:0000256" key="1">
    <source>
        <dbReference type="ARBA" id="ARBA00007061"/>
    </source>
</evidence>
<gene>
    <name evidence="6" type="primary">PKSG</name>
    <name evidence="6" type="ORF">TSPGSL018_27720</name>
</gene>
<dbReference type="GO" id="GO:0006084">
    <property type="term" value="P:acetyl-CoA metabolic process"/>
    <property type="evidence" value="ECO:0007669"/>
    <property type="project" value="InterPro"/>
</dbReference>
<reference evidence="6" key="1">
    <citation type="submission" date="2014-05" db="EMBL/GenBank/DDBJ databases">
        <title>The transcriptome of the halophilic microalga Tetraselmis sp. GSL018 isolated from the Great Salt Lake, Utah.</title>
        <authorList>
            <person name="Jinkerson R.E."/>
            <person name="D'Adamo S."/>
            <person name="Posewitz M.C."/>
        </authorList>
    </citation>
    <scope>NUCLEOTIDE SEQUENCE</scope>
    <source>
        <strain evidence="6">GSL018</strain>
    </source>
</reference>
<dbReference type="Pfam" id="PF01154">
    <property type="entry name" value="HMG_CoA_synt_N"/>
    <property type="match status" value="1"/>
</dbReference>
<feature type="compositionally biased region" description="Low complexity" evidence="3">
    <location>
        <begin position="479"/>
        <end position="488"/>
    </location>
</feature>
<feature type="domain" description="Hydroxymethylglutaryl-coenzyme A synthase N-terminal" evidence="4">
    <location>
        <begin position="9"/>
        <end position="178"/>
    </location>
</feature>
<dbReference type="CDD" id="cd00827">
    <property type="entry name" value="init_cond_enzymes"/>
    <property type="match status" value="1"/>
</dbReference>
<keyword evidence="2" id="KW-0808">Transferase</keyword>
<evidence type="ECO:0000313" key="6">
    <source>
        <dbReference type="EMBL" id="JAC60889.1"/>
    </source>
</evidence>
<dbReference type="SUPFAM" id="SSF53901">
    <property type="entry name" value="Thiolase-like"/>
    <property type="match status" value="2"/>
</dbReference>
<organism evidence="6">
    <name type="scientific">Tetraselmis sp. GSL018</name>
    <dbReference type="NCBI Taxonomy" id="582737"/>
    <lineage>
        <taxon>Eukaryota</taxon>
        <taxon>Viridiplantae</taxon>
        <taxon>Chlorophyta</taxon>
        <taxon>core chlorophytes</taxon>
        <taxon>Chlorodendrophyceae</taxon>
        <taxon>Chlorodendrales</taxon>
        <taxon>Chlorodendraceae</taxon>
        <taxon>Tetraselmis</taxon>
    </lineage>
</organism>
<dbReference type="AlphaFoldDB" id="A0A061QR13"/>
<proteinExistence type="inferred from homology"/>
<evidence type="ECO:0000259" key="4">
    <source>
        <dbReference type="Pfam" id="PF01154"/>
    </source>
</evidence>
<dbReference type="GO" id="GO:0010142">
    <property type="term" value="P:farnesyl diphosphate biosynthetic process, mevalonate pathway"/>
    <property type="evidence" value="ECO:0007669"/>
    <property type="project" value="InterPro"/>
</dbReference>
<feature type="domain" description="Hydroxymethylglutaryl-coenzyme A synthase C-terminal" evidence="5">
    <location>
        <begin position="184"/>
        <end position="424"/>
    </location>
</feature>
<dbReference type="InterPro" id="IPR016039">
    <property type="entry name" value="Thiolase-like"/>
</dbReference>
<comment type="similarity">
    <text evidence="1">Belongs to the thiolase-like superfamily. HMG-CoA synthase family.</text>
</comment>
<feature type="compositionally biased region" description="Basic residues" evidence="3">
    <location>
        <begin position="457"/>
        <end position="470"/>
    </location>
</feature>
<dbReference type="PANTHER" id="PTHR43323:SF2">
    <property type="entry name" value="HYDROXYMETHYLGLUTARYL-COA SYNTHASE"/>
    <property type="match status" value="1"/>
</dbReference>
<evidence type="ECO:0000256" key="3">
    <source>
        <dbReference type="SAM" id="MobiDB-lite"/>
    </source>
</evidence>
<feature type="region of interest" description="Disordered" evidence="3">
    <location>
        <begin position="648"/>
        <end position="668"/>
    </location>
</feature>
<dbReference type="InterPro" id="IPR013528">
    <property type="entry name" value="HMG_CoA_synth_N"/>
</dbReference>
<dbReference type="EMBL" id="GBEZ01026310">
    <property type="protein sequence ID" value="JAC60889.1"/>
    <property type="molecule type" value="Transcribed_RNA"/>
</dbReference>
<dbReference type="InterPro" id="IPR013746">
    <property type="entry name" value="HMG_CoA_synt_C_dom"/>
</dbReference>